<accession>M6F7V6</accession>
<comment type="caution">
    <text evidence="1">The sequence shown here is derived from an EMBL/GenBank/DDBJ whole genome shotgun (WGS) entry which is preliminary data.</text>
</comment>
<protein>
    <submittedName>
        <fullName evidence="1">Uncharacterized protein</fullName>
    </submittedName>
</protein>
<proteinExistence type="predicted"/>
<evidence type="ECO:0000313" key="2">
    <source>
        <dbReference type="Proteomes" id="UP000011980"/>
    </source>
</evidence>
<name>M6F7V6_9LEPT</name>
<dbReference type="AlphaFoldDB" id="M6F7V6"/>
<dbReference type="Proteomes" id="UP000011980">
    <property type="component" value="Unassembled WGS sequence"/>
</dbReference>
<evidence type="ECO:0000313" key="1">
    <source>
        <dbReference type="EMBL" id="EMK24480.1"/>
    </source>
</evidence>
<sequence>MEFSTTLIHTASFAIWSYRNRFKNQYQFYKGVEVLKNCA</sequence>
<dbReference type="EMBL" id="ANCE01000097">
    <property type="protein sequence ID" value="EMK24480.1"/>
    <property type="molecule type" value="Genomic_DNA"/>
</dbReference>
<reference evidence="1 2" key="1">
    <citation type="submission" date="2013-01" db="EMBL/GenBank/DDBJ databases">
        <authorList>
            <person name="Harkins D.M."/>
            <person name="Durkin A.S."/>
            <person name="Brinkac L.M."/>
            <person name="Haft D.H."/>
            <person name="Selengut J.D."/>
            <person name="Sanka R."/>
            <person name="DePew J."/>
            <person name="Purushe J."/>
            <person name="Galloway R.L."/>
            <person name="Vinetz J.M."/>
            <person name="Sutton G.G."/>
            <person name="Nierman W.C."/>
            <person name="Fouts D.E."/>
        </authorList>
    </citation>
    <scope>NUCLEOTIDE SEQUENCE [LARGE SCALE GENOMIC DNA]</scope>
    <source>
        <strain evidence="1 2">Nikolaevo</strain>
    </source>
</reference>
<dbReference type="PATRIC" id="fig|1240687.3.peg.1974"/>
<gene>
    <name evidence="1" type="ORF">LEP1GSC008_3274</name>
</gene>
<organism evidence="1 2">
    <name type="scientific">Leptospira kirschneri serovar Bulgarica str. Nikolaevo</name>
    <dbReference type="NCBI Taxonomy" id="1240687"/>
    <lineage>
        <taxon>Bacteria</taxon>
        <taxon>Pseudomonadati</taxon>
        <taxon>Spirochaetota</taxon>
        <taxon>Spirochaetia</taxon>
        <taxon>Leptospirales</taxon>
        <taxon>Leptospiraceae</taxon>
        <taxon>Leptospira</taxon>
    </lineage>
</organism>